<proteinExistence type="predicted"/>
<feature type="non-terminal residue" evidence="1">
    <location>
        <position position="45"/>
    </location>
</feature>
<evidence type="ECO:0000313" key="1">
    <source>
        <dbReference type="EMBL" id="CAF4305673.1"/>
    </source>
</evidence>
<sequence>MHLGIKASKGDSTVLPMSELVGQVLELEEQMKKTTHHNFVTVLKE</sequence>
<accession>A0A820I7N0</accession>
<name>A0A820I7N0_9BILA</name>
<dbReference type="EMBL" id="CAJOBB010014530">
    <property type="protein sequence ID" value="CAF4305673.1"/>
    <property type="molecule type" value="Genomic_DNA"/>
</dbReference>
<gene>
    <name evidence="1" type="ORF">KXQ929_LOCUS45780</name>
</gene>
<dbReference type="AlphaFoldDB" id="A0A820I7N0"/>
<protein>
    <submittedName>
        <fullName evidence="1">Uncharacterized protein</fullName>
    </submittedName>
</protein>
<dbReference type="Proteomes" id="UP000663868">
    <property type="component" value="Unassembled WGS sequence"/>
</dbReference>
<reference evidence="1" key="1">
    <citation type="submission" date="2021-02" db="EMBL/GenBank/DDBJ databases">
        <authorList>
            <person name="Nowell W R."/>
        </authorList>
    </citation>
    <scope>NUCLEOTIDE SEQUENCE</scope>
</reference>
<comment type="caution">
    <text evidence="1">The sequence shown here is derived from an EMBL/GenBank/DDBJ whole genome shotgun (WGS) entry which is preliminary data.</text>
</comment>
<evidence type="ECO:0000313" key="2">
    <source>
        <dbReference type="Proteomes" id="UP000663868"/>
    </source>
</evidence>
<organism evidence="1 2">
    <name type="scientific">Adineta steineri</name>
    <dbReference type="NCBI Taxonomy" id="433720"/>
    <lineage>
        <taxon>Eukaryota</taxon>
        <taxon>Metazoa</taxon>
        <taxon>Spiralia</taxon>
        <taxon>Gnathifera</taxon>
        <taxon>Rotifera</taxon>
        <taxon>Eurotatoria</taxon>
        <taxon>Bdelloidea</taxon>
        <taxon>Adinetida</taxon>
        <taxon>Adinetidae</taxon>
        <taxon>Adineta</taxon>
    </lineage>
</organism>